<evidence type="ECO:0000313" key="2">
    <source>
        <dbReference type="EMBL" id="MDI3321395.1"/>
    </source>
</evidence>
<protein>
    <submittedName>
        <fullName evidence="2">Uncharacterized protein</fullName>
    </submittedName>
</protein>
<dbReference type="Proteomes" id="UP001226434">
    <property type="component" value="Unassembled WGS sequence"/>
</dbReference>
<dbReference type="EMBL" id="JASBRG010000007">
    <property type="protein sequence ID" value="MDI3321395.1"/>
    <property type="molecule type" value="Genomic_DNA"/>
</dbReference>
<reference evidence="2 3" key="1">
    <citation type="submission" date="2023-05" db="EMBL/GenBank/DDBJ databases">
        <title>Genome sequence of Pinibacter sp. MAH-24.</title>
        <authorList>
            <person name="Huq M.A."/>
        </authorList>
    </citation>
    <scope>NUCLEOTIDE SEQUENCE [LARGE SCALE GENOMIC DNA]</scope>
    <source>
        <strain evidence="2 3">MAH-24</strain>
    </source>
</reference>
<name>A0ABT6RFQ3_9BACT</name>
<sequence length="245" mass="27301">MEDPIGRVGIGTLDPGYTLHVKGKIGYLFNIEDDNGVGNFVGLRMQSTSSTKALGLHLISDGFQNNSLRFGWYGLGGIYDWEAVPVIFGLNAPSGSLVLNDAGYLGIGTFRPTEKLAVDGNIKARKIIVTQSGWADYVFESSYKLPSIASIVSFIRIHKHLPGMSLASIIEKEGLDVGNIVKQQQEKIEELMLYVVELKVENKKLQQQQQKTEELIQYLMQIKEENLILKQAMTAYKKNGHIKRI</sequence>
<organism evidence="2 3">
    <name type="scientific">Pinibacter soli</name>
    <dbReference type="NCBI Taxonomy" id="3044211"/>
    <lineage>
        <taxon>Bacteria</taxon>
        <taxon>Pseudomonadati</taxon>
        <taxon>Bacteroidota</taxon>
        <taxon>Chitinophagia</taxon>
        <taxon>Chitinophagales</taxon>
        <taxon>Chitinophagaceae</taxon>
        <taxon>Pinibacter</taxon>
    </lineage>
</organism>
<proteinExistence type="predicted"/>
<evidence type="ECO:0000256" key="1">
    <source>
        <dbReference type="SAM" id="Coils"/>
    </source>
</evidence>
<evidence type="ECO:0000313" key="3">
    <source>
        <dbReference type="Proteomes" id="UP001226434"/>
    </source>
</evidence>
<accession>A0ABT6RFQ3</accession>
<dbReference type="RefSeq" id="WP_282335503.1">
    <property type="nucleotide sequence ID" value="NZ_JASBRG010000007.1"/>
</dbReference>
<comment type="caution">
    <text evidence="2">The sequence shown here is derived from an EMBL/GenBank/DDBJ whole genome shotgun (WGS) entry which is preliminary data.</text>
</comment>
<gene>
    <name evidence="2" type="ORF">QJ048_16490</name>
</gene>
<keyword evidence="3" id="KW-1185">Reference proteome</keyword>
<feature type="coiled-coil region" evidence="1">
    <location>
        <begin position="181"/>
        <end position="225"/>
    </location>
</feature>
<keyword evidence="1" id="KW-0175">Coiled coil</keyword>